<dbReference type="RefSeq" id="WP_419151246.1">
    <property type="nucleotide sequence ID" value="NZ_JAUSTR010000001.1"/>
</dbReference>
<keyword evidence="2" id="KW-1185">Reference proteome</keyword>
<gene>
    <name evidence="1" type="ORF">J2S06_000616</name>
</gene>
<evidence type="ECO:0000313" key="2">
    <source>
        <dbReference type="Proteomes" id="UP001225646"/>
    </source>
</evidence>
<organism evidence="1 2">
    <name type="scientific">Aeribacillus alveayuensis</name>
    <dbReference type="NCBI Taxonomy" id="279215"/>
    <lineage>
        <taxon>Bacteria</taxon>
        <taxon>Bacillati</taxon>
        <taxon>Bacillota</taxon>
        <taxon>Bacilli</taxon>
        <taxon>Bacillales</taxon>
        <taxon>Bacillaceae</taxon>
        <taxon>Aeribacillus</taxon>
    </lineage>
</organism>
<protein>
    <submittedName>
        <fullName evidence="1">Uncharacterized protein</fullName>
    </submittedName>
</protein>
<reference evidence="1 2" key="1">
    <citation type="submission" date="2023-07" db="EMBL/GenBank/DDBJ databases">
        <title>Genomic Encyclopedia of Type Strains, Phase IV (KMG-IV): sequencing the most valuable type-strain genomes for metagenomic binning, comparative biology and taxonomic classification.</title>
        <authorList>
            <person name="Goeker M."/>
        </authorList>
    </citation>
    <scope>NUCLEOTIDE SEQUENCE [LARGE SCALE GENOMIC DNA]</scope>
    <source>
        <strain evidence="1 2">DSM 19092</strain>
    </source>
</reference>
<accession>A0ABT9VKP8</accession>
<evidence type="ECO:0000313" key="1">
    <source>
        <dbReference type="EMBL" id="MDQ0161546.1"/>
    </source>
</evidence>
<dbReference type="EMBL" id="JAUSTR010000001">
    <property type="protein sequence ID" value="MDQ0161546.1"/>
    <property type="molecule type" value="Genomic_DNA"/>
</dbReference>
<dbReference type="Proteomes" id="UP001225646">
    <property type="component" value="Unassembled WGS sequence"/>
</dbReference>
<name>A0ABT9VKP8_9BACI</name>
<proteinExistence type="predicted"/>
<sequence length="306" mass="36190">MPYIIDRVKLVKNRHVFTYSILVDGNQIRYKDKNFDHLSFMRMDGSKYLMTPGYIFLDFSLPISNNFQHFKQVMKEKFILKGCTTIVSIISVQYERQLEKCLREQRKYLLNSPIDYLIGIMVPLKKLTPNFIRLCKRLKIPLIMILIHELRELDEVQWGWIRDALFPQQIPFFPKIKQTIQPNMFKKKWNHIVKTHKFSSILDCPKEHQPLSKDILMKIGLYPERGEIHVGGKVNYNLYRYEKKIEIVEENALVDYDKHIPEIIVHNGTILKAGERIFFRSGAGQEIVCSLPGRFRLDSTPIQILH</sequence>
<comment type="caution">
    <text evidence="1">The sequence shown here is derived from an EMBL/GenBank/DDBJ whole genome shotgun (WGS) entry which is preliminary data.</text>
</comment>